<evidence type="ECO:0000256" key="1">
    <source>
        <dbReference type="ARBA" id="ARBA00005254"/>
    </source>
</evidence>
<keyword evidence="9" id="KW-1185">Reference proteome</keyword>
<dbReference type="InterPro" id="IPR018376">
    <property type="entry name" value="Enoyl-CoA_hyd/isom_CS"/>
</dbReference>
<evidence type="ECO:0000313" key="8">
    <source>
        <dbReference type="EMBL" id="GIF25535.1"/>
    </source>
</evidence>
<dbReference type="Gene3D" id="3.90.226.10">
    <property type="entry name" value="2-enoyl-CoA Hydratase, Chain A, domain 1"/>
    <property type="match status" value="1"/>
</dbReference>
<name>A0A919TYR1_9ACTN</name>
<dbReference type="AlphaFoldDB" id="A0A919TYR1"/>
<dbReference type="GO" id="GO:0004300">
    <property type="term" value="F:enoyl-CoA hydratase activity"/>
    <property type="evidence" value="ECO:0007669"/>
    <property type="project" value="UniProtKB-EC"/>
</dbReference>
<evidence type="ECO:0000256" key="7">
    <source>
        <dbReference type="RuleBase" id="RU003707"/>
    </source>
</evidence>
<dbReference type="PROSITE" id="PS00166">
    <property type="entry name" value="ENOYL_COA_HYDRATASE"/>
    <property type="match status" value="1"/>
</dbReference>
<dbReference type="PANTHER" id="PTHR11941">
    <property type="entry name" value="ENOYL-COA HYDRATASE-RELATED"/>
    <property type="match status" value="1"/>
</dbReference>
<sequence length="263" mass="27314">MTSPSNPARVRLEPHPADPRLGVLRLDRPPVNALDQSMWDDLAAVAAGLHDDGSPYRAVVLTGGPRHFAAGADVTELIDLSPADFDRRNRVLQGAFQALATAPQITVAAIDGYALGGGCELALAADFRIAGRSAVFGLPEITLGIIPGSGGTQRLRRAVGAARAKDLILTGRPVPADEALAIGLVDRVVDDAFGAAVEQGLGFARGPLALRYAKQAIDADLPIEAGLALEADLIATCFASADARAGLRSFVANGPRRATFQGR</sequence>
<dbReference type="PANTHER" id="PTHR11941:SF169">
    <property type="entry name" value="(7AS)-7A-METHYL-1,5-DIOXO-2,3,5,6,7,7A-HEXAHYDRO-1H-INDENE-CARBOXYL-COA HYDROLASE"/>
    <property type="match status" value="1"/>
</dbReference>
<gene>
    <name evidence="8" type="primary">paaG_5</name>
    <name evidence="8" type="ORF">Ate02nite_82650</name>
</gene>
<protein>
    <recommendedName>
        <fullName evidence="2">enoyl-CoA hydratase</fullName>
        <ecNumber evidence="2">4.2.1.17</ecNumber>
    </recommendedName>
</protein>
<comment type="catalytic activity">
    <reaction evidence="6">
        <text>a 4-saturated-(3S)-3-hydroxyacyl-CoA = a (3E)-enoyl-CoA + H2O</text>
        <dbReference type="Rhea" id="RHEA:20724"/>
        <dbReference type="ChEBI" id="CHEBI:15377"/>
        <dbReference type="ChEBI" id="CHEBI:58521"/>
        <dbReference type="ChEBI" id="CHEBI:137480"/>
        <dbReference type="EC" id="4.2.1.17"/>
    </reaction>
</comment>
<dbReference type="InterPro" id="IPR014748">
    <property type="entry name" value="Enoyl-CoA_hydra_C"/>
</dbReference>
<evidence type="ECO:0000256" key="5">
    <source>
        <dbReference type="ARBA" id="ARBA00023709"/>
    </source>
</evidence>
<dbReference type="GO" id="GO:0006635">
    <property type="term" value="P:fatty acid beta-oxidation"/>
    <property type="evidence" value="ECO:0007669"/>
    <property type="project" value="TreeGrafter"/>
</dbReference>
<dbReference type="FunFam" id="3.90.226.10:FF:000009">
    <property type="entry name" value="Carnitinyl-CoA dehydratase"/>
    <property type="match status" value="1"/>
</dbReference>
<accession>A0A919TYR1</accession>
<dbReference type="SUPFAM" id="SSF52096">
    <property type="entry name" value="ClpP/crotonase"/>
    <property type="match status" value="1"/>
</dbReference>
<comment type="catalytic activity">
    <reaction evidence="5">
        <text>a (3S)-3-hydroxyacyl-CoA = a (2E)-enoyl-CoA + H2O</text>
        <dbReference type="Rhea" id="RHEA:16105"/>
        <dbReference type="ChEBI" id="CHEBI:15377"/>
        <dbReference type="ChEBI" id="CHEBI:57318"/>
        <dbReference type="ChEBI" id="CHEBI:58856"/>
        <dbReference type="EC" id="4.2.1.17"/>
    </reaction>
</comment>
<organism evidence="8 9">
    <name type="scientific">Paractinoplanes tereljensis</name>
    <dbReference type="NCBI Taxonomy" id="571912"/>
    <lineage>
        <taxon>Bacteria</taxon>
        <taxon>Bacillati</taxon>
        <taxon>Actinomycetota</taxon>
        <taxon>Actinomycetes</taxon>
        <taxon>Micromonosporales</taxon>
        <taxon>Micromonosporaceae</taxon>
        <taxon>Paractinoplanes</taxon>
    </lineage>
</organism>
<dbReference type="CDD" id="cd06558">
    <property type="entry name" value="crotonase-like"/>
    <property type="match status" value="1"/>
</dbReference>
<keyword evidence="4" id="KW-0456">Lyase</keyword>
<evidence type="ECO:0000313" key="9">
    <source>
        <dbReference type="Proteomes" id="UP000623608"/>
    </source>
</evidence>
<dbReference type="Gene3D" id="1.10.12.10">
    <property type="entry name" value="Lyase 2-enoyl-coa Hydratase, Chain A, domain 2"/>
    <property type="match status" value="1"/>
</dbReference>
<keyword evidence="3" id="KW-0443">Lipid metabolism</keyword>
<evidence type="ECO:0000256" key="4">
    <source>
        <dbReference type="ARBA" id="ARBA00023239"/>
    </source>
</evidence>
<evidence type="ECO:0000256" key="6">
    <source>
        <dbReference type="ARBA" id="ARBA00023717"/>
    </source>
</evidence>
<dbReference type="Proteomes" id="UP000623608">
    <property type="component" value="Unassembled WGS sequence"/>
</dbReference>
<dbReference type="EMBL" id="BOMY01000051">
    <property type="protein sequence ID" value="GIF25535.1"/>
    <property type="molecule type" value="Genomic_DNA"/>
</dbReference>
<comment type="caution">
    <text evidence="8">The sequence shown here is derived from an EMBL/GenBank/DDBJ whole genome shotgun (WGS) entry which is preliminary data.</text>
</comment>
<dbReference type="InterPro" id="IPR029045">
    <property type="entry name" value="ClpP/crotonase-like_dom_sf"/>
</dbReference>
<dbReference type="Pfam" id="PF00378">
    <property type="entry name" value="ECH_1"/>
    <property type="match status" value="1"/>
</dbReference>
<evidence type="ECO:0000256" key="3">
    <source>
        <dbReference type="ARBA" id="ARBA00023098"/>
    </source>
</evidence>
<reference evidence="8" key="1">
    <citation type="submission" date="2021-01" db="EMBL/GenBank/DDBJ databases">
        <title>Whole genome shotgun sequence of Actinoplanes tereljensis NBRC 105297.</title>
        <authorList>
            <person name="Komaki H."/>
            <person name="Tamura T."/>
        </authorList>
    </citation>
    <scope>NUCLEOTIDE SEQUENCE</scope>
    <source>
        <strain evidence="8">NBRC 105297</strain>
    </source>
</reference>
<dbReference type="EC" id="4.2.1.17" evidence="2"/>
<comment type="similarity">
    <text evidence="1 7">Belongs to the enoyl-CoA hydratase/isomerase family.</text>
</comment>
<dbReference type="InterPro" id="IPR001753">
    <property type="entry name" value="Enoyl-CoA_hydra/iso"/>
</dbReference>
<dbReference type="RefSeq" id="WP_203813339.1">
    <property type="nucleotide sequence ID" value="NZ_BOMY01000051.1"/>
</dbReference>
<evidence type="ECO:0000256" key="2">
    <source>
        <dbReference type="ARBA" id="ARBA00012076"/>
    </source>
</evidence>
<proteinExistence type="inferred from homology"/>